<evidence type="ECO:0000313" key="1">
    <source>
        <dbReference type="EMBL" id="KAK3731728.1"/>
    </source>
</evidence>
<reference evidence="1" key="1">
    <citation type="journal article" date="2023" name="G3 (Bethesda)">
        <title>A reference genome for the long-term kleptoplast-retaining sea slug Elysia crispata morphotype clarki.</title>
        <authorList>
            <person name="Eastman K.E."/>
            <person name="Pendleton A.L."/>
            <person name="Shaikh M.A."/>
            <person name="Suttiyut T."/>
            <person name="Ogas R."/>
            <person name="Tomko P."/>
            <person name="Gavelis G."/>
            <person name="Widhalm J.R."/>
            <person name="Wisecaver J.H."/>
        </authorList>
    </citation>
    <scope>NUCLEOTIDE SEQUENCE</scope>
    <source>
        <strain evidence="1">ECLA1</strain>
    </source>
</reference>
<comment type="caution">
    <text evidence="1">The sequence shown here is derived from an EMBL/GenBank/DDBJ whole genome shotgun (WGS) entry which is preliminary data.</text>
</comment>
<name>A0AAE0Y3N9_9GAST</name>
<organism evidence="1 2">
    <name type="scientific">Elysia crispata</name>
    <name type="common">lettuce slug</name>
    <dbReference type="NCBI Taxonomy" id="231223"/>
    <lineage>
        <taxon>Eukaryota</taxon>
        <taxon>Metazoa</taxon>
        <taxon>Spiralia</taxon>
        <taxon>Lophotrochozoa</taxon>
        <taxon>Mollusca</taxon>
        <taxon>Gastropoda</taxon>
        <taxon>Heterobranchia</taxon>
        <taxon>Euthyneura</taxon>
        <taxon>Panpulmonata</taxon>
        <taxon>Sacoglossa</taxon>
        <taxon>Placobranchoidea</taxon>
        <taxon>Plakobranchidae</taxon>
        <taxon>Elysia</taxon>
    </lineage>
</organism>
<dbReference type="EMBL" id="JAWDGP010006989">
    <property type="protein sequence ID" value="KAK3731728.1"/>
    <property type="molecule type" value="Genomic_DNA"/>
</dbReference>
<protein>
    <submittedName>
        <fullName evidence="1">Uncharacterized protein</fullName>
    </submittedName>
</protein>
<evidence type="ECO:0000313" key="2">
    <source>
        <dbReference type="Proteomes" id="UP001283361"/>
    </source>
</evidence>
<accession>A0AAE0Y3N9</accession>
<dbReference type="Proteomes" id="UP001283361">
    <property type="component" value="Unassembled WGS sequence"/>
</dbReference>
<keyword evidence="2" id="KW-1185">Reference proteome</keyword>
<dbReference type="AlphaFoldDB" id="A0AAE0Y3N9"/>
<proteinExistence type="predicted"/>
<sequence length="74" mass="8005">MALNFSHDAPSTKGRGVERGLAPYLKADYGHANIEQVGEEEGWNVHRLCAAGRVVLNSVGDVQAQQLFQLPLSS</sequence>
<gene>
    <name evidence="1" type="ORF">RRG08_035398</name>
</gene>